<keyword evidence="3" id="KW-1185">Reference proteome</keyword>
<dbReference type="AlphaFoldDB" id="A0A1R3J7G0"/>
<name>A0A1R3J7G0_COCAP</name>
<evidence type="ECO:0000313" key="3">
    <source>
        <dbReference type="Proteomes" id="UP000188268"/>
    </source>
</evidence>
<evidence type="ECO:0000256" key="1">
    <source>
        <dbReference type="SAM" id="MobiDB-lite"/>
    </source>
</evidence>
<gene>
    <name evidence="2" type="ORF">CCACVL1_07305</name>
</gene>
<feature type="region of interest" description="Disordered" evidence="1">
    <location>
        <begin position="1"/>
        <end position="24"/>
    </location>
</feature>
<sequence>MSRELSSYGFDAARPGLVGTRTPNIRELTARKKEERGQIQTNKF</sequence>
<protein>
    <submittedName>
        <fullName evidence="2">Uncharacterized protein</fullName>
    </submittedName>
</protein>
<dbReference type="EMBL" id="AWWV01008417">
    <property type="protein sequence ID" value="OMO90734.1"/>
    <property type="molecule type" value="Genomic_DNA"/>
</dbReference>
<organism evidence="2 3">
    <name type="scientific">Corchorus capsularis</name>
    <name type="common">Jute</name>
    <dbReference type="NCBI Taxonomy" id="210143"/>
    <lineage>
        <taxon>Eukaryota</taxon>
        <taxon>Viridiplantae</taxon>
        <taxon>Streptophyta</taxon>
        <taxon>Embryophyta</taxon>
        <taxon>Tracheophyta</taxon>
        <taxon>Spermatophyta</taxon>
        <taxon>Magnoliopsida</taxon>
        <taxon>eudicotyledons</taxon>
        <taxon>Gunneridae</taxon>
        <taxon>Pentapetalae</taxon>
        <taxon>rosids</taxon>
        <taxon>malvids</taxon>
        <taxon>Malvales</taxon>
        <taxon>Malvaceae</taxon>
        <taxon>Grewioideae</taxon>
        <taxon>Apeibeae</taxon>
        <taxon>Corchorus</taxon>
    </lineage>
</organism>
<accession>A0A1R3J7G0</accession>
<comment type="caution">
    <text evidence="2">The sequence shown here is derived from an EMBL/GenBank/DDBJ whole genome shotgun (WGS) entry which is preliminary data.</text>
</comment>
<evidence type="ECO:0000313" key="2">
    <source>
        <dbReference type="EMBL" id="OMO90734.1"/>
    </source>
</evidence>
<dbReference type="Gramene" id="OMO90734">
    <property type="protein sequence ID" value="OMO90734"/>
    <property type="gene ID" value="CCACVL1_07305"/>
</dbReference>
<proteinExistence type="predicted"/>
<reference evidence="2 3" key="1">
    <citation type="submission" date="2013-09" db="EMBL/GenBank/DDBJ databases">
        <title>Corchorus capsularis genome sequencing.</title>
        <authorList>
            <person name="Alam M."/>
            <person name="Haque M.S."/>
            <person name="Islam M.S."/>
            <person name="Emdad E.M."/>
            <person name="Islam M.M."/>
            <person name="Ahmed B."/>
            <person name="Halim A."/>
            <person name="Hossen Q.M.M."/>
            <person name="Hossain M.Z."/>
            <person name="Ahmed R."/>
            <person name="Khan M.M."/>
            <person name="Islam R."/>
            <person name="Rashid M.M."/>
            <person name="Khan S.A."/>
            <person name="Rahman M.S."/>
            <person name="Alam M."/>
        </authorList>
    </citation>
    <scope>NUCLEOTIDE SEQUENCE [LARGE SCALE GENOMIC DNA]</scope>
    <source>
        <strain evidence="3">cv. CVL-1</strain>
        <tissue evidence="2">Whole seedling</tissue>
    </source>
</reference>
<dbReference type="Proteomes" id="UP000188268">
    <property type="component" value="Unassembled WGS sequence"/>
</dbReference>